<feature type="region of interest" description="Disordered" evidence="1">
    <location>
        <begin position="377"/>
        <end position="398"/>
    </location>
</feature>
<dbReference type="RefSeq" id="WP_165183069.1">
    <property type="nucleotide sequence ID" value="NZ_JAAKZI010000031.1"/>
</dbReference>
<dbReference type="EMBL" id="JAAKZI010000031">
    <property type="protein sequence ID" value="NGN84840.1"/>
    <property type="molecule type" value="Genomic_DNA"/>
</dbReference>
<dbReference type="Gene3D" id="3.40.50.300">
    <property type="entry name" value="P-loop containing nucleotide triphosphate hydrolases"/>
    <property type="match status" value="1"/>
</dbReference>
<feature type="domain" description="AAA" evidence="2">
    <location>
        <begin position="145"/>
        <end position="302"/>
    </location>
</feature>
<name>A0ABX0DGD5_9MICC</name>
<proteinExistence type="predicted"/>
<evidence type="ECO:0000259" key="2">
    <source>
        <dbReference type="Pfam" id="PF13614"/>
    </source>
</evidence>
<evidence type="ECO:0000256" key="1">
    <source>
        <dbReference type="SAM" id="MobiDB-lite"/>
    </source>
</evidence>
<accession>A0ABX0DGD5</accession>
<dbReference type="InterPro" id="IPR027417">
    <property type="entry name" value="P-loop_NTPase"/>
</dbReference>
<gene>
    <name evidence="3" type="ORF">G6N77_15450</name>
</gene>
<dbReference type="InterPro" id="IPR050625">
    <property type="entry name" value="ParA/MinD_ATPase"/>
</dbReference>
<comment type="caution">
    <text evidence="3">The sequence shown here is derived from an EMBL/GenBank/DDBJ whole genome shotgun (WGS) entry which is preliminary data.</text>
</comment>
<dbReference type="SUPFAM" id="SSF52540">
    <property type="entry name" value="P-loop containing nucleoside triphosphate hydrolases"/>
    <property type="match status" value="1"/>
</dbReference>
<evidence type="ECO:0000313" key="4">
    <source>
        <dbReference type="Proteomes" id="UP000479226"/>
    </source>
</evidence>
<keyword evidence="4" id="KW-1185">Reference proteome</keyword>
<dbReference type="PANTHER" id="PTHR43384">
    <property type="entry name" value="SEPTUM SITE-DETERMINING PROTEIN MIND HOMOLOG, CHLOROPLASTIC-RELATED"/>
    <property type="match status" value="1"/>
</dbReference>
<sequence>MSRFILITDNHDFEQRVRKAISGGLAGELQTLADVAIPETPQDLLSGEGEESTEVILLGPGVAPEDALHLAAVFDVQRPTVSVVLVAVPDQDLALAAMRLGIRDILDPEAEERTIRVLLERAGRSAATRHRALDASSPKPADAGRTIVVASSKGGVGKTTLATNIAVALGRIAPMSTVLVDLDAQFGDVSIALQLDPEHTLLDAVTGAAKQDPMVLKAFLSVHDSSIYVLCAPKLPAHADRITGQDVVHLIEQLAGEFRYVVIDTAPGLGEQALAALEHATDAVMVCTMDVPSVRGLRKELDVFDQLGLVAPHRRKVVVNMAERSSPLSIRDIEATLRGPVESIVPRAKEIAFSTNKGVPLLHYSSRGPAVKALNRLGDSFRPDSKPRKGMHKRAELA</sequence>
<dbReference type="PANTHER" id="PTHR43384:SF13">
    <property type="entry name" value="SLR0110 PROTEIN"/>
    <property type="match status" value="1"/>
</dbReference>
<organism evidence="3 4">
    <name type="scientific">Arthrobacter silviterrae</name>
    <dbReference type="NCBI Taxonomy" id="2026658"/>
    <lineage>
        <taxon>Bacteria</taxon>
        <taxon>Bacillati</taxon>
        <taxon>Actinomycetota</taxon>
        <taxon>Actinomycetes</taxon>
        <taxon>Micrococcales</taxon>
        <taxon>Micrococcaceae</taxon>
        <taxon>Arthrobacter</taxon>
    </lineage>
</organism>
<dbReference type="Proteomes" id="UP000479226">
    <property type="component" value="Unassembled WGS sequence"/>
</dbReference>
<reference evidence="3 4" key="1">
    <citation type="submission" date="2020-02" db="EMBL/GenBank/DDBJ databases">
        <title>Genome sequence of the type strain DSM 27180 of Arthrobacter silviterrae.</title>
        <authorList>
            <person name="Gao J."/>
            <person name="Sun J."/>
        </authorList>
    </citation>
    <scope>NUCLEOTIDE SEQUENCE [LARGE SCALE GENOMIC DNA]</scope>
    <source>
        <strain evidence="3 4">DSM 27180</strain>
    </source>
</reference>
<evidence type="ECO:0000313" key="3">
    <source>
        <dbReference type="EMBL" id="NGN84840.1"/>
    </source>
</evidence>
<protein>
    <submittedName>
        <fullName evidence="3">AAA family ATPase</fullName>
    </submittedName>
</protein>
<dbReference type="InterPro" id="IPR025669">
    <property type="entry name" value="AAA_dom"/>
</dbReference>
<feature type="compositionally biased region" description="Basic and acidic residues" evidence="1">
    <location>
        <begin position="379"/>
        <end position="398"/>
    </location>
</feature>
<dbReference type="Pfam" id="PF13614">
    <property type="entry name" value="AAA_31"/>
    <property type="match status" value="1"/>
</dbReference>